<dbReference type="GO" id="GO:0022857">
    <property type="term" value="F:transmembrane transporter activity"/>
    <property type="evidence" value="ECO:0007669"/>
    <property type="project" value="TreeGrafter"/>
</dbReference>
<feature type="transmembrane region" description="Helical" evidence="6">
    <location>
        <begin position="284"/>
        <end position="306"/>
    </location>
</feature>
<evidence type="ECO:0000256" key="5">
    <source>
        <dbReference type="ARBA" id="ARBA00023136"/>
    </source>
</evidence>
<gene>
    <name evidence="9" type="ORF">GCM10011379_42320</name>
</gene>
<keyword evidence="2" id="KW-1003">Cell membrane</keyword>
<dbReference type="Pfam" id="PF02687">
    <property type="entry name" value="FtsX"/>
    <property type="match status" value="2"/>
</dbReference>
<keyword evidence="4 6" id="KW-1133">Transmembrane helix</keyword>
<organism evidence="9 10">
    <name type="scientific">Filimonas zeae</name>
    <dbReference type="NCBI Taxonomy" id="1737353"/>
    <lineage>
        <taxon>Bacteria</taxon>
        <taxon>Pseudomonadati</taxon>
        <taxon>Bacteroidota</taxon>
        <taxon>Chitinophagia</taxon>
        <taxon>Chitinophagales</taxon>
        <taxon>Chitinophagaceae</taxon>
        <taxon>Filimonas</taxon>
    </lineage>
</organism>
<name>A0A917J1M4_9BACT</name>
<feature type="transmembrane region" description="Helical" evidence="6">
    <location>
        <begin position="764"/>
        <end position="786"/>
    </location>
</feature>
<feature type="domain" description="ABC3 transporter permease C-terminal" evidence="7">
    <location>
        <begin position="291"/>
        <end position="405"/>
    </location>
</feature>
<evidence type="ECO:0000313" key="10">
    <source>
        <dbReference type="Proteomes" id="UP000627292"/>
    </source>
</evidence>
<evidence type="ECO:0000259" key="7">
    <source>
        <dbReference type="Pfam" id="PF02687"/>
    </source>
</evidence>
<dbReference type="GO" id="GO:0005886">
    <property type="term" value="C:plasma membrane"/>
    <property type="evidence" value="ECO:0007669"/>
    <property type="project" value="UniProtKB-SubCell"/>
</dbReference>
<feature type="transmembrane region" description="Helical" evidence="6">
    <location>
        <begin position="717"/>
        <end position="744"/>
    </location>
</feature>
<proteinExistence type="predicted"/>
<keyword evidence="10" id="KW-1185">Reference proteome</keyword>
<dbReference type="PANTHER" id="PTHR30572:SF18">
    <property type="entry name" value="ABC-TYPE MACROLIDE FAMILY EXPORT SYSTEM PERMEASE COMPONENT 2"/>
    <property type="match status" value="1"/>
</dbReference>
<evidence type="ECO:0000313" key="9">
    <source>
        <dbReference type="EMBL" id="GGH76852.1"/>
    </source>
</evidence>
<dbReference type="PROSITE" id="PS51257">
    <property type="entry name" value="PROKAR_LIPOPROTEIN"/>
    <property type="match status" value="1"/>
</dbReference>
<keyword evidence="3 6" id="KW-0812">Transmembrane</keyword>
<sequence>MLRYLWKNRLFTLLNIVGLAVGISACWVIYSIVSYEFSFDNKIPGSEQVYRVVSRFKFDDKESGNAGVPEPLPNAIKEQMPGVAEVIPVWNRWQTVAGVSTTEAGTVRRFDSPEDQISTIVAYFNLVPYKWLAGNAAQALNGPNQVILTRSRAEKYFPGVQPAAVMGKTIVYNDTIPVKVTGVVADLDFPSSFPWNEIFALSAQALASDNWTGVSSQRALYVRVKPHTDIEKLTAAINIMSAAPAREEMLKYHYERWHKLLPMKAVHFTNEYGENVIHKANRKVLYGLIGIAAFLLVLACINYVNLTTAQVPQRSREIGIRRTLGSGRWQLISPFLLETLAITLLAVGVSFFLARIATSVFSNIMPGGMNLYTNYLGIALFLLVLVVAVTLLAGMYPGWLITRVEAVNMMRGKDAGQTGKRGLVLRKSLIVFQFAVAQLFIVGAVIVGKQLHYLLHADTGFNKDAVVLAYVPWQIRFSPKYENRHFLVQHDIKQLPGVEAVAMGQAPMNTSFNSDMYQYIDAAGNKKDVMMYFKFGDTAMLGLYKIPLLAGRNLAPSDTLKEVVLNETAVKAFGFASPAAAVGQYVIANDDKKLPIVGVVKDFHTAGFHLKIEPTAMLTSKSELSAFNIRLSGQPQQWQQQLAKIEAVWKKHYPETPFDYKFYDDSVKEMYESEATTGKIVNVATAICIVVSCLGLFGLSTLTAWQRVKEIGIRKVLGASVAGIVQLISFDFIKLVAIAILIASPLAWWAMHHWLQDFAYRVNISIWWLLGAAGIALVIALLTMSYQSVRAAVVKPVKTLRSE</sequence>
<comment type="caution">
    <text evidence="9">The sequence shown here is derived from an EMBL/GenBank/DDBJ whole genome shotgun (WGS) entry which is preliminary data.</text>
</comment>
<feature type="domain" description="ABC3 transporter permease C-terminal" evidence="7">
    <location>
        <begin position="683"/>
        <end position="791"/>
    </location>
</feature>
<evidence type="ECO:0000259" key="8">
    <source>
        <dbReference type="Pfam" id="PF12704"/>
    </source>
</evidence>
<feature type="transmembrane region" description="Helical" evidence="6">
    <location>
        <begin position="683"/>
        <end position="705"/>
    </location>
</feature>
<reference evidence="9" key="2">
    <citation type="submission" date="2020-09" db="EMBL/GenBank/DDBJ databases">
        <authorList>
            <person name="Sun Q."/>
            <person name="Zhou Y."/>
        </authorList>
    </citation>
    <scope>NUCLEOTIDE SEQUENCE</scope>
    <source>
        <strain evidence="9">CGMCC 1.15290</strain>
    </source>
</reference>
<keyword evidence="5 6" id="KW-0472">Membrane</keyword>
<dbReference type="InterPro" id="IPR050250">
    <property type="entry name" value="Macrolide_Exporter_MacB"/>
</dbReference>
<feature type="transmembrane region" description="Helical" evidence="6">
    <location>
        <begin position="331"/>
        <end position="354"/>
    </location>
</feature>
<accession>A0A917J1M4</accession>
<comment type="subcellular location">
    <subcellularLocation>
        <location evidence="1">Cell membrane</location>
        <topology evidence="1">Multi-pass membrane protein</topology>
    </subcellularLocation>
</comment>
<dbReference type="AlphaFoldDB" id="A0A917J1M4"/>
<reference evidence="9" key="1">
    <citation type="journal article" date="2014" name="Int. J. Syst. Evol. Microbiol.">
        <title>Complete genome sequence of Corynebacterium casei LMG S-19264T (=DSM 44701T), isolated from a smear-ripened cheese.</title>
        <authorList>
            <consortium name="US DOE Joint Genome Institute (JGI-PGF)"/>
            <person name="Walter F."/>
            <person name="Albersmeier A."/>
            <person name="Kalinowski J."/>
            <person name="Ruckert C."/>
        </authorList>
    </citation>
    <scope>NUCLEOTIDE SEQUENCE</scope>
    <source>
        <strain evidence="9">CGMCC 1.15290</strain>
    </source>
</reference>
<dbReference type="RefSeq" id="WP_188956091.1">
    <property type="nucleotide sequence ID" value="NZ_BMIB01000004.1"/>
</dbReference>
<dbReference type="Proteomes" id="UP000627292">
    <property type="component" value="Unassembled WGS sequence"/>
</dbReference>
<evidence type="ECO:0000256" key="1">
    <source>
        <dbReference type="ARBA" id="ARBA00004651"/>
    </source>
</evidence>
<dbReference type="InterPro" id="IPR003838">
    <property type="entry name" value="ABC3_permease_C"/>
</dbReference>
<feature type="domain" description="MacB-like periplasmic core" evidence="8">
    <location>
        <begin position="12"/>
        <end position="237"/>
    </location>
</feature>
<feature type="domain" description="MacB-like periplasmic core" evidence="8">
    <location>
        <begin position="487"/>
        <end position="619"/>
    </location>
</feature>
<feature type="transmembrane region" description="Helical" evidence="6">
    <location>
        <begin position="429"/>
        <end position="448"/>
    </location>
</feature>
<dbReference type="EMBL" id="BMIB01000004">
    <property type="protein sequence ID" value="GGH76852.1"/>
    <property type="molecule type" value="Genomic_DNA"/>
</dbReference>
<dbReference type="InterPro" id="IPR025857">
    <property type="entry name" value="MacB_PCD"/>
</dbReference>
<evidence type="ECO:0000256" key="2">
    <source>
        <dbReference type="ARBA" id="ARBA00022475"/>
    </source>
</evidence>
<feature type="transmembrane region" description="Helical" evidence="6">
    <location>
        <begin position="374"/>
        <end position="401"/>
    </location>
</feature>
<evidence type="ECO:0000256" key="3">
    <source>
        <dbReference type="ARBA" id="ARBA00022692"/>
    </source>
</evidence>
<dbReference type="PANTHER" id="PTHR30572">
    <property type="entry name" value="MEMBRANE COMPONENT OF TRANSPORTER-RELATED"/>
    <property type="match status" value="1"/>
</dbReference>
<evidence type="ECO:0000256" key="6">
    <source>
        <dbReference type="SAM" id="Phobius"/>
    </source>
</evidence>
<dbReference type="Pfam" id="PF12704">
    <property type="entry name" value="MacB_PCD"/>
    <property type="match status" value="2"/>
</dbReference>
<feature type="transmembrane region" description="Helical" evidence="6">
    <location>
        <begin position="12"/>
        <end position="33"/>
    </location>
</feature>
<protein>
    <submittedName>
        <fullName evidence="9">ABC transporter permease</fullName>
    </submittedName>
</protein>
<evidence type="ECO:0000256" key="4">
    <source>
        <dbReference type="ARBA" id="ARBA00022989"/>
    </source>
</evidence>